<reference evidence="2" key="1">
    <citation type="submission" date="2021-02" db="EMBL/GenBank/DDBJ databases">
        <authorList>
            <person name="Nowell W R."/>
        </authorList>
    </citation>
    <scope>NUCLEOTIDE SEQUENCE</scope>
</reference>
<keyword evidence="1" id="KW-1133">Transmembrane helix</keyword>
<evidence type="ECO:0000256" key="1">
    <source>
        <dbReference type="SAM" id="Phobius"/>
    </source>
</evidence>
<dbReference type="AlphaFoldDB" id="A0A819KGD4"/>
<evidence type="ECO:0000313" key="3">
    <source>
        <dbReference type="Proteomes" id="UP000663823"/>
    </source>
</evidence>
<feature type="non-terminal residue" evidence="2">
    <location>
        <position position="1"/>
    </location>
</feature>
<evidence type="ECO:0000313" key="2">
    <source>
        <dbReference type="EMBL" id="CAF3946596.1"/>
    </source>
</evidence>
<name>A0A819KGD4_9BILA</name>
<dbReference type="Proteomes" id="UP000663823">
    <property type="component" value="Unassembled WGS sequence"/>
</dbReference>
<accession>A0A819KGD4</accession>
<keyword evidence="1" id="KW-0812">Transmembrane</keyword>
<proteinExistence type="predicted"/>
<gene>
    <name evidence="2" type="ORF">OTI717_LOCUS26154</name>
</gene>
<sequence>NDLDSLRQRARDTHEIRIDWSTALEIVALVLTFFSFILYSIFVFKIGRSP</sequence>
<protein>
    <submittedName>
        <fullName evidence="2">Uncharacterized protein</fullName>
    </submittedName>
</protein>
<keyword evidence="1" id="KW-0472">Membrane</keyword>
<dbReference type="EMBL" id="CAJOAX010005399">
    <property type="protein sequence ID" value="CAF3946596.1"/>
    <property type="molecule type" value="Genomic_DNA"/>
</dbReference>
<comment type="caution">
    <text evidence="2">The sequence shown here is derived from an EMBL/GenBank/DDBJ whole genome shotgun (WGS) entry which is preliminary data.</text>
</comment>
<feature type="transmembrane region" description="Helical" evidence="1">
    <location>
        <begin position="20"/>
        <end position="44"/>
    </location>
</feature>
<organism evidence="2 3">
    <name type="scientific">Rotaria sordida</name>
    <dbReference type="NCBI Taxonomy" id="392033"/>
    <lineage>
        <taxon>Eukaryota</taxon>
        <taxon>Metazoa</taxon>
        <taxon>Spiralia</taxon>
        <taxon>Gnathifera</taxon>
        <taxon>Rotifera</taxon>
        <taxon>Eurotatoria</taxon>
        <taxon>Bdelloidea</taxon>
        <taxon>Philodinida</taxon>
        <taxon>Philodinidae</taxon>
        <taxon>Rotaria</taxon>
    </lineage>
</organism>